<organism evidence="7 8">
    <name type="scientific">Bathycoccus prasinos</name>
    <dbReference type="NCBI Taxonomy" id="41875"/>
    <lineage>
        <taxon>Eukaryota</taxon>
        <taxon>Viridiplantae</taxon>
        <taxon>Chlorophyta</taxon>
        <taxon>Mamiellophyceae</taxon>
        <taxon>Mamiellales</taxon>
        <taxon>Bathycoccaceae</taxon>
        <taxon>Bathycoccus</taxon>
    </lineage>
</organism>
<proteinExistence type="inferred from homology"/>
<keyword evidence="3" id="KW-0235">DNA replication</keyword>
<feature type="compositionally biased region" description="Basic and acidic residues" evidence="6">
    <location>
        <begin position="173"/>
        <end position="190"/>
    </location>
</feature>
<feature type="compositionally biased region" description="Acidic residues" evidence="6">
    <location>
        <begin position="136"/>
        <end position="172"/>
    </location>
</feature>
<evidence type="ECO:0000256" key="1">
    <source>
        <dbReference type="ARBA" id="ARBA00004123"/>
    </source>
</evidence>
<keyword evidence="4" id="KW-0539">Nucleus</keyword>
<evidence type="ECO:0000256" key="2">
    <source>
        <dbReference type="ARBA" id="ARBA00010727"/>
    </source>
</evidence>
<evidence type="ECO:0000256" key="5">
    <source>
        <dbReference type="ARBA" id="ARBA00023306"/>
    </source>
</evidence>
<accession>K8F7W8</accession>
<dbReference type="AlphaFoldDB" id="K8F7W8"/>
<feature type="compositionally biased region" description="Acidic residues" evidence="6">
    <location>
        <begin position="432"/>
        <end position="445"/>
    </location>
</feature>
<dbReference type="PANTHER" id="PTHR10507">
    <property type="entry name" value="CDC45-RELATED PROTEIN"/>
    <property type="match status" value="1"/>
</dbReference>
<dbReference type="PANTHER" id="PTHR10507:SF0">
    <property type="entry name" value="CELL DIVISION CONTROL PROTEIN 45 HOMOLOG"/>
    <property type="match status" value="1"/>
</dbReference>
<sequence>MLVERGNYRHCYEIIRRDGYQTPILIYVSTSDVDALCAYRILKSMFQSDNVPFSVFPVSGSEELRKRGKEIPDDEQNRAIVLINCGGTEDVREMMDLKVNCRAYVLDSHRPLSLQNVSEENKDVYVIRDDSKEGDDYFPEMDTDSEEDDDDEKNEDEAESDFSSDDDDDEEETARRKQIKLDRQRERQSQREAQQPESPRTVALRRKKRQAERVEYWRRGSYYGRSAGLCAFDMAFDMKKEGLEKNLLLWLAIVSLTDQLAHQKVSQETYKQYCFQLMSQVSNQINGNMHQERALDDGTMVKVFEDRKISIEEELRFEMMRHWNLYDAMLHSPYVVTRLQTWKESGVHLLDSLLATCGLSLQEAKQKFSHMSPNMEKQMREKLKEHAGSHGGLHDLTYWSFTYHHGFKVKMSAMDVVYAATAILENYSRCDVEDDEDEKENEENINTENDMDIRGNSNNNRRKSVGGGGDEEDGTPESSAAAFWTASKVLSLSNWEETSNGLQRAMRVQRALIRQGGFALSNKGSIKTLGSLRYFSLTEHGSPADVDLFKHPLTLLRLALFLQDALRQVKKVLRPLIVVGPSMIDPNYFLVVGVTEKPQTDSIESGGNFFMQSYARAAEQVRAHTKHGSFEGSVVQVAKTDLPEFLESLSDIDAERVARQAYMRNY</sequence>
<protein>
    <recommendedName>
        <fullName evidence="9">Cell division control protein 45</fullName>
    </recommendedName>
</protein>
<evidence type="ECO:0000313" key="7">
    <source>
        <dbReference type="EMBL" id="CCO17703.1"/>
    </source>
</evidence>
<gene>
    <name evidence="7" type="ORF">Bathy08g04260</name>
</gene>
<evidence type="ECO:0000256" key="4">
    <source>
        <dbReference type="ARBA" id="ARBA00023242"/>
    </source>
</evidence>
<dbReference type="Proteomes" id="UP000198341">
    <property type="component" value="Chromosome 8"/>
</dbReference>
<name>K8F7W8_9CHLO</name>
<dbReference type="GO" id="GO:0031261">
    <property type="term" value="C:DNA replication preinitiation complex"/>
    <property type="evidence" value="ECO:0007669"/>
    <property type="project" value="TreeGrafter"/>
</dbReference>
<evidence type="ECO:0000256" key="6">
    <source>
        <dbReference type="SAM" id="MobiDB-lite"/>
    </source>
</evidence>
<reference evidence="7 8" key="1">
    <citation type="submission" date="2011-10" db="EMBL/GenBank/DDBJ databases">
        <authorList>
            <person name="Genoscope - CEA"/>
        </authorList>
    </citation>
    <scope>NUCLEOTIDE SEQUENCE [LARGE SCALE GENOMIC DNA]</scope>
    <source>
        <strain evidence="7 8">RCC 1105</strain>
    </source>
</reference>
<evidence type="ECO:0000313" key="8">
    <source>
        <dbReference type="Proteomes" id="UP000198341"/>
    </source>
</evidence>
<dbReference type="eggNOG" id="KOG2475">
    <property type="taxonomic scope" value="Eukaryota"/>
</dbReference>
<dbReference type="GO" id="GO:1902977">
    <property type="term" value="P:mitotic DNA replication preinitiation complex assembly"/>
    <property type="evidence" value="ECO:0007669"/>
    <property type="project" value="TreeGrafter"/>
</dbReference>
<evidence type="ECO:0008006" key="9">
    <source>
        <dbReference type="Google" id="ProtNLM"/>
    </source>
</evidence>
<dbReference type="GeneID" id="19014405"/>
<comment type="subcellular location">
    <subcellularLocation>
        <location evidence="1">Nucleus</location>
    </subcellularLocation>
</comment>
<feature type="region of interest" description="Disordered" evidence="6">
    <location>
        <begin position="125"/>
        <end position="206"/>
    </location>
</feature>
<keyword evidence="5" id="KW-0131">Cell cycle</keyword>
<dbReference type="EMBL" id="FO082271">
    <property type="protein sequence ID" value="CCO17703.1"/>
    <property type="molecule type" value="Genomic_DNA"/>
</dbReference>
<evidence type="ECO:0000256" key="3">
    <source>
        <dbReference type="ARBA" id="ARBA00022705"/>
    </source>
</evidence>
<dbReference type="Pfam" id="PF02724">
    <property type="entry name" value="CDC45"/>
    <property type="match status" value="1"/>
</dbReference>
<dbReference type="GO" id="GO:0000727">
    <property type="term" value="P:double-strand break repair via break-induced replication"/>
    <property type="evidence" value="ECO:0007669"/>
    <property type="project" value="TreeGrafter"/>
</dbReference>
<dbReference type="STRING" id="41875.K8F7W8"/>
<dbReference type="KEGG" id="bpg:Bathy08g04260"/>
<dbReference type="RefSeq" id="XP_007511582.1">
    <property type="nucleotide sequence ID" value="XM_007511520.1"/>
</dbReference>
<dbReference type="GO" id="GO:0006270">
    <property type="term" value="P:DNA replication initiation"/>
    <property type="evidence" value="ECO:0007669"/>
    <property type="project" value="InterPro"/>
</dbReference>
<comment type="similarity">
    <text evidence="2">Belongs to the CDC45 family.</text>
</comment>
<dbReference type="GO" id="GO:0003688">
    <property type="term" value="F:DNA replication origin binding"/>
    <property type="evidence" value="ECO:0007669"/>
    <property type="project" value="TreeGrafter"/>
</dbReference>
<dbReference type="GO" id="GO:0003682">
    <property type="term" value="F:chromatin binding"/>
    <property type="evidence" value="ECO:0007669"/>
    <property type="project" value="TreeGrafter"/>
</dbReference>
<dbReference type="GO" id="GO:0003697">
    <property type="term" value="F:single-stranded DNA binding"/>
    <property type="evidence" value="ECO:0007669"/>
    <property type="project" value="TreeGrafter"/>
</dbReference>
<feature type="compositionally biased region" description="Basic and acidic residues" evidence="6">
    <location>
        <begin position="125"/>
        <end position="135"/>
    </location>
</feature>
<dbReference type="InterPro" id="IPR003874">
    <property type="entry name" value="CDC45"/>
</dbReference>
<feature type="region of interest" description="Disordered" evidence="6">
    <location>
        <begin position="432"/>
        <end position="478"/>
    </location>
</feature>
<keyword evidence="8" id="KW-1185">Reference proteome</keyword>
<dbReference type="OrthoDB" id="10258882at2759"/>